<evidence type="ECO:0000313" key="2">
    <source>
        <dbReference type="EMBL" id="RKU42160.1"/>
    </source>
</evidence>
<keyword evidence="3" id="KW-1185">Reference proteome</keyword>
<evidence type="ECO:0000313" key="3">
    <source>
        <dbReference type="Proteomes" id="UP000275385"/>
    </source>
</evidence>
<proteinExistence type="predicted"/>
<comment type="caution">
    <text evidence="2">The sequence shown here is derived from an EMBL/GenBank/DDBJ whole genome shotgun (WGS) entry which is preliminary data.</text>
</comment>
<dbReference type="AlphaFoldDB" id="A0A420Y330"/>
<dbReference type="EMBL" id="QVQW01000060">
    <property type="protein sequence ID" value="RKU42160.1"/>
    <property type="molecule type" value="Genomic_DNA"/>
</dbReference>
<feature type="region of interest" description="Disordered" evidence="1">
    <location>
        <begin position="98"/>
        <end position="120"/>
    </location>
</feature>
<name>A0A420Y330_9PEZI</name>
<reference evidence="2 3" key="1">
    <citation type="submission" date="2018-08" db="EMBL/GenBank/DDBJ databases">
        <title>Draft genome of the lignicolous fungus Coniochaeta pulveracea.</title>
        <authorList>
            <person name="Borstlap C.J."/>
            <person name="De Witt R.N."/>
            <person name="Botha A."/>
            <person name="Volschenk H."/>
        </authorList>
    </citation>
    <scope>NUCLEOTIDE SEQUENCE [LARGE SCALE GENOMIC DNA]</scope>
    <source>
        <strain evidence="2 3">CAB683</strain>
    </source>
</reference>
<sequence>MQKEGLSSVRRVQSRILDNLGETQVVLCFPPSQTLTWGKKPAYHIHRTGRYQLHHSTTTAKHRQSSALQPDTAVTLERCSKGPSMLVMADCSRRSKHSRNCSLAKSPRTPSPSSLFGVHW</sequence>
<dbReference type="Proteomes" id="UP000275385">
    <property type="component" value="Unassembled WGS sequence"/>
</dbReference>
<accession>A0A420Y330</accession>
<protein>
    <submittedName>
        <fullName evidence="2">Uncharacterized protein</fullName>
    </submittedName>
</protein>
<evidence type="ECO:0000256" key="1">
    <source>
        <dbReference type="SAM" id="MobiDB-lite"/>
    </source>
</evidence>
<gene>
    <name evidence="2" type="ORF">DL546_001056</name>
</gene>
<organism evidence="2 3">
    <name type="scientific">Coniochaeta pulveracea</name>
    <dbReference type="NCBI Taxonomy" id="177199"/>
    <lineage>
        <taxon>Eukaryota</taxon>
        <taxon>Fungi</taxon>
        <taxon>Dikarya</taxon>
        <taxon>Ascomycota</taxon>
        <taxon>Pezizomycotina</taxon>
        <taxon>Sordariomycetes</taxon>
        <taxon>Sordariomycetidae</taxon>
        <taxon>Coniochaetales</taxon>
        <taxon>Coniochaetaceae</taxon>
        <taxon>Coniochaeta</taxon>
    </lineage>
</organism>